<keyword evidence="3" id="KW-1185">Reference proteome</keyword>
<evidence type="ECO:0000313" key="2">
    <source>
        <dbReference type="EMBL" id="EGB05440.1"/>
    </source>
</evidence>
<reference evidence="2 3" key="1">
    <citation type="journal article" date="2011" name="Proc. Natl. Acad. Sci. U.S.A.">
        <title>Niche of harmful alga Aureococcus anophagefferens revealed through ecogenomics.</title>
        <authorList>
            <person name="Gobler C.J."/>
            <person name="Berry D.L."/>
            <person name="Dyhrman S.T."/>
            <person name="Wilhelm S.W."/>
            <person name="Salamov A."/>
            <person name="Lobanov A.V."/>
            <person name="Zhang Y."/>
            <person name="Collier J.L."/>
            <person name="Wurch L.L."/>
            <person name="Kustka A.B."/>
            <person name="Dill B.D."/>
            <person name="Shah M."/>
            <person name="VerBerkmoes N.C."/>
            <person name="Kuo A."/>
            <person name="Terry A."/>
            <person name="Pangilinan J."/>
            <person name="Lindquist E.A."/>
            <person name="Lucas S."/>
            <person name="Paulsen I.T."/>
            <person name="Hattenrath-Lehmann T.K."/>
            <person name="Talmage S.C."/>
            <person name="Walker E.A."/>
            <person name="Koch F."/>
            <person name="Burson A.M."/>
            <person name="Marcoval M.A."/>
            <person name="Tang Y.Z."/>
            <person name="Lecleir G.R."/>
            <person name="Coyne K.J."/>
            <person name="Berg G.M."/>
            <person name="Bertrand E.M."/>
            <person name="Saito M.A."/>
            <person name="Gladyshev V.N."/>
            <person name="Grigoriev I.V."/>
        </authorList>
    </citation>
    <scope>NUCLEOTIDE SEQUENCE [LARGE SCALE GENOMIC DNA]</scope>
    <source>
        <strain evidence="3">CCMP 1984</strain>
    </source>
</reference>
<dbReference type="InterPro" id="IPR000048">
    <property type="entry name" value="IQ_motif_EF-hand-BS"/>
</dbReference>
<dbReference type="RefSeq" id="XP_009039822.1">
    <property type="nucleotide sequence ID" value="XM_009041574.1"/>
</dbReference>
<feature type="compositionally biased region" description="Basic and acidic residues" evidence="1">
    <location>
        <begin position="1684"/>
        <end position="1704"/>
    </location>
</feature>
<evidence type="ECO:0000256" key="1">
    <source>
        <dbReference type="SAM" id="MobiDB-lite"/>
    </source>
</evidence>
<dbReference type="GeneID" id="20228611"/>
<dbReference type="PROSITE" id="PS50096">
    <property type="entry name" value="IQ"/>
    <property type="match status" value="2"/>
</dbReference>
<evidence type="ECO:0008006" key="4">
    <source>
        <dbReference type="Google" id="ProtNLM"/>
    </source>
</evidence>
<sequence>MASDSSQPNPPVKATAVRPEPTILSLLLSSKTQKQASAAVSAQSMNTLPTLAMMSKAEQRRVNRLPKASEEEESRTEDIRRKLGSLGRREFSVVSAMVAGHQPMSKLDLRTNATPLKHSTGSRLYDSVRRVGEQLTQRAMIDVDYEQSSPGMILPMFRPPPVLSVANQVNCNSSSETITIAAKPTPLDVHFKTRAQTINTLREQPPTTMHRVKHDAYPSMLKMMQDVSRTLAVKVAKPSVQAALRPALLERGGQLLREQVKSFETVSARRRFSRWHMIAVEMTRERKSRASTILWRTAQRWLASVELRERIILRASQIDRERRAVMRFVGTRELLVVSMQGFIRGGNTRRLLRQQSCLNTASYVVQRGVRCHSARVTLVKLRFEYTQGAAAAVFLQRRVRGKRGRKRYCAVLAAERASKISAFIQRRVFMRRKQFRINGAAIIIQERWRKRMRMRRHHFREERLRVRKANTIRRAISRFNARAKRRHRRAAGKDVTRLRTDFAIWAQNRYREKAAKGCLAQLRFNSQVDIAAQRKYRTHQLSALRLYDDKHMHPSGFQERSLSSSWRHAVVRAFRFALVASTDSGCVPTKLSQRIKRELAATKIAGAFRAHRCVVRVRSQHLHARLSLRAAEAIRREAAVTLTQQLVRGWIARHNGQIRLKALHATTIEKVVRGNWGRAIARRTSARQTAAVRLQAAVRVRAIVRDIGPRRVRRRRLNGPTTTVQTCVRRLAASRLAVELRAAATVGDEGGIRAHAMLTRCRRITRAELCAESLCGSANYRGEFQAVFAHYCRIVPVPGGTHPAFDEVSVKHRQQQRVAKHGATQHKTCAFTNHEAVVKQQHCAGAKMASSEFVRLFKETPGAMLGGERGRGPACKESTKTLKANDYELIFAKQKNHGEKTIAFETFLAPNSACLDCVSAELRPGVRNFEGRLLLQSHVARALTILVDLWLPLKWAHKIKQALHLRADDRLEVAAAKIQKIARVVAAHNCTAVKRLARGRAVRAQLKQTASVSIQKRLARGPSTRAATALLAMRAFRKYVVDRHEVLQYAAPAIGEDDDMLTEQSIICYWAFVGTSGGDLVNVKAKRRFVLALKGSGTRVSWVKPKLLRDKDVARIAVCFHNRHPFDGQSGRREISMETQARIERKSLALKRSVAEKDLEKRALRAASAASANGDYAAARIARREANSHKVSAAQARSEARELRPHHWTALVQPCAACGDYAARWRCPPCEESYCAGCYSQLHAFGSRLTHACDRLGYYTAEIHARDERLFRANTRRVLERHRREAARAAEPTKRNRAAITIQRTYFATVGRVEGQRQLQESRHGQREAWQQLKNGASRHLDMGHLFLDLIGCAPFLSSDAKEQLAVKRVALWKHKSSDEIFLVKSSSGIRHEDFSARVYLLFDYRRARARYFISQNGADICWRANDAADPKKCPARGFDVALLTELCDQAIYGGVRLPGRAFPLAGQKSVAVSHDLSGFVRQNDRIRIGKRLCRIHAARPDAVAKESLQLRFCWLGENYSRELAGEGGGLCLYRLPPQARAGKFWTMLGRTSYENQLTQGVIKRYRGLHVGIGHQQKILAKRLRPWLPKIAEKIKKWSKDHDLMQERIKWWTWDWQVLLEARQKKADREAVRQGMSMEAREAMRDEERKNAYMGLAPKSETMWKQIEVDGKPVWKHVKTGEITAEKPKELKSASELAHEEAKAKMKKKRRY</sequence>
<dbReference type="SMART" id="SM00015">
    <property type="entry name" value="IQ"/>
    <property type="match status" value="6"/>
</dbReference>
<dbReference type="KEGG" id="aaf:AURANDRAFT_72234"/>
<feature type="region of interest" description="Disordered" evidence="1">
    <location>
        <begin position="1"/>
        <end position="20"/>
    </location>
</feature>
<dbReference type="Proteomes" id="UP000002729">
    <property type="component" value="Unassembled WGS sequence"/>
</dbReference>
<name>F0YHF9_AURAN</name>
<accession>F0YHF9</accession>
<organism evidence="3">
    <name type="scientific">Aureococcus anophagefferens</name>
    <name type="common">Harmful bloom alga</name>
    <dbReference type="NCBI Taxonomy" id="44056"/>
    <lineage>
        <taxon>Eukaryota</taxon>
        <taxon>Sar</taxon>
        <taxon>Stramenopiles</taxon>
        <taxon>Ochrophyta</taxon>
        <taxon>Pelagophyceae</taxon>
        <taxon>Pelagomonadales</taxon>
        <taxon>Pelagomonadaceae</taxon>
        <taxon>Aureococcus</taxon>
    </lineage>
</organism>
<dbReference type="InParanoid" id="F0YHF9"/>
<evidence type="ECO:0000313" key="3">
    <source>
        <dbReference type="Proteomes" id="UP000002729"/>
    </source>
</evidence>
<gene>
    <name evidence="2" type="ORF">AURANDRAFT_72234</name>
</gene>
<proteinExistence type="predicted"/>
<dbReference type="OrthoDB" id="193081at2759"/>
<feature type="region of interest" description="Disordered" evidence="1">
    <location>
        <begin position="57"/>
        <end position="81"/>
    </location>
</feature>
<protein>
    <recommendedName>
        <fullName evidence="4">B box-type domain-containing protein</fullName>
    </recommendedName>
</protein>
<feature type="region of interest" description="Disordered" evidence="1">
    <location>
        <begin position="1680"/>
        <end position="1712"/>
    </location>
</feature>
<dbReference type="EMBL" id="GL833141">
    <property type="protein sequence ID" value="EGB05440.1"/>
    <property type="molecule type" value="Genomic_DNA"/>
</dbReference>